<keyword evidence="3" id="KW-1003">Cell membrane</keyword>
<feature type="transmembrane region" description="Helical" evidence="7">
    <location>
        <begin position="77"/>
        <end position="99"/>
    </location>
</feature>
<evidence type="ECO:0000256" key="3">
    <source>
        <dbReference type="ARBA" id="ARBA00022475"/>
    </source>
</evidence>
<reference evidence="9" key="1">
    <citation type="journal article" date="2019" name="Int. J. Syst. Evol. Microbiol.">
        <title>The Global Catalogue of Microorganisms (GCM) 10K type strain sequencing project: providing services to taxonomists for standard genome sequencing and annotation.</title>
        <authorList>
            <consortium name="The Broad Institute Genomics Platform"/>
            <consortium name="The Broad Institute Genome Sequencing Center for Infectious Disease"/>
            <person name="Wu L."/>
            <person name="Ma J."/>
        </authorList>
    </citation>
    <scope>NUCLEOTIDE SEQUENCE [LARGE SCALE GENOMIC DNA]</scope>
    <source>
        <strain evidence="9">WYCCWR 12678</strain>
    </source>
</reference>
<comment type="caution">
    <text evidence="8">The sequence shown here is derived from an EMBL/GenBank/DDBJ whole genome shotgun (WGS) entry which is preliminary data.</text>
</comment>
<evidence type="ECO:0000256" key="1">
    <source>
        <dbReference type="ARBA" id="ARBA00004651"/>
    </source>
</evidence>
<dbReference type="Proteomes" id="UP001596002">
    <property type="component" value="Unassembled WGS sequence"/>
</dbReference>
<dbReference type="Gene3D" id="1.20.1250.20">
    <property type="entry name" value="MFS general substrate transporter like domains"/>
    <property type="match status" value="1"/>
</dbReference>
<feature type="transmembrane region" description="Helical" evidence="7">
    <location>
        <begin position="373"/>
        <end position="393"/>
    </location>
</feature>
<dbReference type="InterPro" id="IPR036259">
    <property type="entry name" value="MFS_trans_sf"/>
</dbReference>
<evidence type="ECO:0000256" key="7">
    <source>
        <dbReference type="SAM" id="Phobius"/>
    </source>
</evidence>
<dbReference type="CDD" id="cd06173">
    <property type="entry name" value="MFS_MefA_like"/>
    <property type="match status" value="1"/>
</dbReference>
<dbReference type="InterPro" id="IPR011701">
    <property type="entry name" value="MFS"/>
</dbReference>
<dbReference type="PANTHER" id="PTHR43266">
    <property type="entry name" value="MACROLIDE-EFFLUX PROTEIN"/>
    <property type="match status" value="1"/>
</dbReference>
<feature type="transmembrane region" description="Helical" evidence="7">
    <location>
        <begin position="219"/>
        <end position="241"/>
    </location>
</feature>
<feature type="transmembrane region" description="Helical" evidence="7">
    <location>
        <begin position="50"/>
        <end position="70"/>
    </location>
</feature>
<organism evidence="8 9">
    <name type="scientific">Effusibacillus consociatus</name>
    <dbReference type="NCBI Taxonomy" id="1117041"/>
    <lineage>
        <taxon>Bacteria</taxon>
        <taxon>Bacillati</taxon>
        <taxon>Bacillota</taxon>
        <taxon>Bacilli</taxon>
        <taxon>Bacillales</taxon>
        <taxon>Alicyclobacillaceae</taxon>
        <taxon>Effusibacillus</taxon>
    </lineage>
</organism>
<sequence length="410" mass="44752">MGDLVRLRSNRNYMIIMVAETLSNTGLWFGILANLHFLELHVPSNFLKSLILVAGPILGILVSPKAGVVIDRRSKKSVMMAGSLVQLASAIVMIGAMSLESVPMMVAGLLIASIGNSFYIPVLRSVIPLVVDKSSLVQANAVYTNVVTITRIAATAIAGWLLTVLPLYGMYWAALGIYLVMTGLRYMLLFEEHPTPLEKKSRDQISFLQVFPLLRSHPALMVLVGASTLVFLFLGGFNLLILKFSEFQQDPALKGWLYTIEGIGVLIGGFVVRRWFAGGNLLRRNVALLSGIAASAYILHFAAQRWAVVCGFALFGLMIGCWLPTSGAIPQLIVPEGIRGRYFAFQEMWNRTVFQLALLLTGGMLDIAGLPGYMIILAGTILTGFLVMFGWIVSYKLHVEAPKSQKSVAA</sequence>
<keyword evidence="6 7" id="KW-0472">Membrane</keyword>
<dbReference type="RefSeq" id="WP_380024927.1">
    <property type="nucleotide sequence ID" value="NZ_JBHSHC010000044.1"/>
</dbReference>
<evidence type="ECO:0000256" key="6">
    <source>
        <dbReference type="ARBA" id="ARBA00023136"/>
    </source>
</evidence>
<dbReference type="EMBL" id="JBHSHC010000044">
    <property type="protein sequence ID" value="MFC4767041.1"/>
    <property type="molecule type" value="Genomic_DNA"/>
</dbReference>
<feature type="transmembrane region" description="Helical" evidence="7">
    <location>
        <begin position="169"/>
        <end position="190"/>
    </location>
</feature>
<dbReference type="Pfam" id="PF07690">
    <property type="entry name" value="MFS_1"/>
    <property type="match status" value="1"/>
</dbReference>
<keyword evidence="9" id="KW-1185">Reference proteome</keyword>
<comment type="subcellular location">
    <subcellularLocation>
        <location evidence="1">Cell membrane</location>
        <topology evidence="1">Multi-pass membrane protein</topology>
    </subcellularLocation>
</comment>
<keyword evidence="5 7" id="KW-1133">Transmembrane helix</keyword>
<protein>
    <submittedName>
        <fullName evidence="8">MFS transporter</fullName>
    </submittedName>
</protein>
<dbReference type="SUPFAM" id="SSF103473">
    <property type="entry name" value="MFS general substrate transporter"/>
    <property type="match status" value="1"/>
</dbReference>
<evidence type="ECO:0000313" key="8">
    <source>
        <dbReference type="EMBL" id="MFC4767041.1"/>
    </source>
</evidence>
<keyword evidence="2" id="KW-0813">Transport</keyword>
<gene>
    <name evidence="8" type="ORF">ACFO8Q_06630</name>
</gene>
<feature type="transmembrane region" description="Helical" evidence="7">
    <location>
        <begin position="105"/>
        <end position="130"/>
    </location>
</feature>
<proteinExistence type="predicted"/>
<evidence type="ECO:0000256" key="5">
    <source>
        <dbReference type="ARBA" id="ARBA00022989"/>
    </source>
</evidence>
<feature type="transmembrane region" description="Helical" evidence="7">
    <location>
        <begin position="253"/>
        <end position="272"/>
    </location>
</feature>
<accession>A0ABV9PXQ8</accession>
<feature type="transmembrane region" description="Helical" evidence="7">
    <location>
        <begin position="284"/>
        <end position="300"/>
    </location>
</feature>
<feature type="transmembrane region" description="Helical" evidence="7">
    <location>
        <begin position="12"/>
        <end position="38"/>
    </location>
</feature>
<evidence type="ECO:0000256" key="2">
    <source>
        <dbReference type="ARBA" id="ARBA00022448"/>
    </source>
</evidence>
<dbReference type="PANTHER" id="PTHR43266:SF7">
    <property type="entry name" value="TRANSPORTER, PUTATIVE-RELATED"/>
    <property type="match status" value="1"/>
</dbReference>
<feature type="transmembrane region" description="Helical" evidence="7">
    <location>
        <begin position="306"/>
        <end position="327"/>
    </location>
</feature>
<name>A0ABV9PXQ8_9BACL</name>
<evidence type="ECO:0000256" key="4">
    <source>
        <dbReference type="ARBA" id="ARBA00022692"/>
    </source>
</evidence>
<evidence type="ECO:0000313" key="9">
    <source>
        <dbReference type="Proteomes" id="UP001596002"/>
    </source>
</evidence>
<keyword evidence="4 7" id="KW-0812">Transmembrane</keyword>